<gene>
    <name evidence="2" type="ORF">BC008_26835</name>
</gene>
<sequence>MSFHNGEIAVQTKVGVRSEAERLSGGIRNFINPAAEKFLPTQQLAIASSVDVEGRVWASLLLGEPGFVRVLNEKTAQVHPSFPINDLLYSNLQNNSQVGLLVIDLTNRRRLRLNGKAQVERKGIINLEIQQVFFNCPKYIQVRHLETSTTESPSQSQILTKTALSNSDRDWISQADTFFIASFNPESGADASHRGGNRGFVQLMNNNKLIFPDYAGNNMFQTFGNFVKNPNSGILFVDFERGHTLQLTGKSQVIWDANNLSEFSGAERLVEFDIQQVLEIRHATPWCWKFGEYSPVNP</sequence>
<keyword evidence="3" id="KW-1185">Reference proteome</keyword>
<organism evidence="2 3">
    <name type="scientific">Mastigocoleus testarum BC008</name>
    <dbReference type="NCBI Taxonomy" id="371196"/>
    <lineage>
        <taxon>Bacteria</taxon>
        <taxon>Bacillati</taxon>
        <taxon>Cyanobacteriota</taxon>
        <taxon>Cyanophyceae</taxon>
        <taxon>Nostocales</taxon>
        <taxon>Hapalosiphonaceae</taxon>
        <taxon>Mastigocoleus</taxon>
    </lineage>
</organism>
<proteinExistence type="predicted"/>
<dbReference type="InterPro" id="IPR012349">
    <property type="entry name" value="Split_barrel_FMN-bd"/>
</dbReference>
<dbReference type="OrthoDB" id="9796486at2"/>
<dbReference type="Proteomes" id="UP000053372">
    <property type="component" value="Unassembled WGS sequence"/>
</dbReference>
<dbReference type="Pfam" id="PF01243">
    <property type="entry name" value="PNPOx_N"/>
    <property type="match status" value="2"/>
</dbReference>
<name>A0A0V7ZQ82_9CYAN</name>
<dbReference type="InterPro" id="IPR011576">
    <property type="entry name" value="Pyridox_Oxase_N"/>
</dbReference>
<accession>A0A0V7ZQ82</accession>
<dbReference type="PANTHER" id="PTHR42815">
    <property type="entry name" value="FAD-BINDING, PUTATIVE (AFU_ORTHOLOGUE AFUA_6G07600)-RELATED"/>
    <property type="match status" value="1"/>
</dbReference>
<protein>
    <submittedName>
        <fullName evidence="2">Pyridoxamine 5-phosphate oxidase</fullName>
    </submittedName>
</protein>
<dbReference type="PANTHER" id="PTHR42815:SF2">
    <property type="entry name" value="FAD-BINDING, PUTATIVE (AFU_ORTHOLOGUE AFUA_6G07600)-RELATED"/>
    <property type="match status" value="1"/>
</dbReference>
<evidence type="ECO:0000259" key="1">
    <source>
        <dbReference type="Pfam" id="PF01243"/>
    </source>
</evidence>
<dbReference type="EMBL" id="LMTZ01000094">
    <property type="protein sequence ID" value="KST66805.1"/>
    <property type="molecule type" value="Genomic_DNA"/>
</dbReference>
<dbReference type="Gene3D" id="2.30.110.10">
    <property type="entry name" value="Electron Transport, Fmn-binding Protein, Chain A"/>
    <property type="match status" value="2"/>
</dbReference>
<dbReference type="RefSeq" id="WP_027845624.1">
    <property type="nucleotide sequence ID" value="NZ_LMTZ01000094.1"/>
</dbReference>
<evidence type="ECO:0000313" key="3">
    <source>
        <dbReference type="Proteomes" id="UP000053372"/>
    </source>
</evidence>
<reference evidence="2 3" key="1">
    <citation type="journal article" date="2015" name="Genome Announc.">
        <title>Draft Genome of the Euendolithic (true boring) Cyanobacterium Mastigocoleus testarum strain BC008.</title>
        <authorList>
            <person name="Guida B.S."/>
            <person name="Garcia-Pichel F."/>
        </authorList>
    </citation>
    <scope>NUCLEOTIDE SEQUENCE [LARGE SCALE GENOMIC DNA]</scope>
    <source>
        <strain evidence="2 3">BC008</strain>
    </source>
</reference>
<evidence type="ECO:0000313" key="2">
    <source>
        <dbReference type="EMBL" id="KST66805.1"/>
    </source>
</evidence>
<comment type="caution">
    <text evidence="2">The sequence shown here is derived from an EMBL/GenBank/DDBJ whole genome shotgun (WGS) entry which is preliminary data.</text>
</comment>
<feature type="domain" description="Pyridoxamine 5'-phosphate oxidase N-terminal" evidence="1">
    <location>
        <begin position="169"/>
        <end position="266"/>
    </location>
</feature>
<dbReference type="SUPFAM" id="SSF50475">
    <property type="entry name" value="FMN-binding split barrel"/>
    <property type="match status" value="2"/>
</dbReference>
<dbReference type="AlphaFoldDB" id="A0A0V7ZQ82"/>
<feature type="domain" description="Pyridoxamine 5'-phosphate oxidase N-terminal" evidence="1">
    <location>
        <begin position="32"/>
        <end position="120"/>
    </location>
</feature>